<dbReference type="EMBL" id="QTTT01000001">
    <property type="protein sequence ID" value="REE98736.1"/>
    <property type="molecule type" value="Genomic_DNA"/>
</dbReference>
<name>A0A3D9SRZ7_9ACTN</name>
<dbReference type="SUPFAM" id="SSF53067">
    <property type="entry name" value="Actin-like ATPase domain"/>
    <property type="match status" value="1"/>
</dbReference>
<dbReference type="GO" id="GO:0016301">
    <property type="term" value="F:kinase activity"/>
    <property type="evidence" value="ECO:0007669"/>
    <property type="project" value="UniProtKB-KW"/>
</dbReference>
<keyword evidence="2" id="KW-0808">Transferase</keyword>
<dbReference type="Pfam" id="PF00480">
    <property type="entry name" value="ROK"/>
    <property type="match status" value="1"/>
</dbReference>
<evidence type="ECO:0000313" key="2">
    <source>
        <dbReference type="EMBL" id="REE98736.1"/>
    </source>
</evidence>
<dbReference type="RefSeq" id="WP_245974492.1">
    <property type="nucleotide sequence ID" value="NZ_QTTT01000001.1"/>
</dbReference>
<comment type="caution">
    <text evidence="2">The sequence shown here is derived from an EMBL/GenBank/DDBJ whole genome shotgun (WGS) entry which is preliminary data.</text>
</comment>
<dbReference type="PANTHER" id="PTHR18964">
    <property type="entry name" value="ROK (REPRESSOR, ORF, KINASE) FAMILY"/>
    <property type="match status" value="1"/>
</dbReference>
<dbReference type="Gene3D" id="3.30.420.40">
    <property type="match status" value="2"/>
</dbReference>
<proteinExistence type="inferred from homology"/>
<dbReference type="AlphaFoldDB" id="A0A3D9SRZ7"/>
<evidence type="ECO:0000256" key="1">
    <source>
        <dbReference type="ARBA" id="ARBA00006479"/>
    </source>
</evidence>
<dbReference type="PANTHER" id="PTHR18964:SF149">
    <property type="entry name" value="BIFUNCTIONAL UDP-N-ACETYLGLUCOSAMINE 2-EPIMERASE_N-ACETYLMANNOSAMINE KINASE"/>
    <property type="match status" value="1"/>
</dbReference>
<accession>A0A3D9SRZ7</accession>
<sequence>MTVPSAPCVAALDVGGTRIKAGLVDAGHRLHADRLHDTGREDGPEAVIDRVLDILDGLVAEAGASGLTPVAASVVLPGIVDETTGRVVYSANVGWRDLPLAERLTERIALPTAVGHDVRAGGLAESLLGAGRGETDLLFMPIGTGIAGAMIMDGRPYSADGYAGEIGHMRVTPDGPPCPCGGRGCLEVYASASSVGRRYTELHTDGTPVSAAEVAQRVAAGESAAVEIWQDAVDALATALHTYTTICAPRLIVIGGGLSESGDLLLDPLRKALETRLTFQRPPRIVRAALGDRAGLLGAALLAWRTAGI</sequence>
<dbReference type="InterPro" id="IPR043129">
    <property type="entry name" value="ATPase_NBD"/>
</dbReference>
<keyword evidence="2" id="KW-0418">Kinase</keyword>
<reference evidence="2 3" key="1">
    <citation type="submission" date="2018-08" db="EMBL/GenBank/DDBJ databases">
        <title>Sequencing the genomes of 1000 actinobacteria strains.</title>
        <authorList>
            <person name="Klenk H.-P."/>
        </authorList>
    </citation>
    <scope>NUCLEOTIDE SEQUENCE [LARGE SCALE GENOMIC DNA]</scope>
    <source>
        <strain evidence="2 3">DSM 43927</strain>
    </source>
</reference>
<organism evidence="2 3">
    <name type="scientific">Thermomonospora umbrina</name>
    <dbReference type="NCBI Taxonomy" id="111806"/>
    <lineage>
        <taxon>Bacteria</taxon>
        <taxon>Bacillati</taxon>
        <taxon>Actinomycetota</taxon>
        <taxon>Actinomycetes</taxon>
        <taxon>Streptosporangiales</taxon>
        <taxon>Thermomonosporaceae</taxon>
        <taxon>Thermomonospora</taxon>
    </lineage>
</organism>
<protein>
    <submittedName>
        <fullName evidence="2">Glucokinase</fullName>
    </submittedName>
</protein>
<gene>
    <name evidence="2" type="ORF">DFJ69_4231</name>
</gene>
<keyword evidence="3" id="KW-1185">Reference proteome</keyword>
<dbReference type="InterPro" id="IPR000600">
    <property type="entry name" value="ROK"/>
</dbReference>
<comment type="similarity">
    <text evidence="1">Belongs to the ROK (NagC/XylR) family.</text>
</comment>
<evidence type="ECO:0000313" key="3">
    <source>
        <dbReference type="Proteomes" id="UP000256661"/>
    </source>
</evidence>
<dbReference type="Proteomes" id="UP000256661">
    <property type="component" value="Unassembled WGS sequence"/>
</dbReference>